<evidence type="ECO:0000313" key="2">
    <source>
        <dbReference type="EMBL" id="KAK0050195.1"/>
    </source>
</evidence>
<dbReference type="InterPro" id="IPR036390">
    <property type="entry name" value="WH_DNA-bd_sf"/>
</dbReference>
<sequence length="730" mass="83036">MVEKADYRNKRAANMATAREDKDLDLGDWLVSNLTGNVCPGLTLIDVGKFTIPWLNKKSGGLQPGQPDTLFIEAWAKHKKYKERSYLTWEKNRSEWKCKFRNSLNSYIKKRKTIIKLEDKSIFGNKVYQFDEEFFKNNFTVIPSSDIKCVNNTFESTSGIDLHRPLATEDCILKHTNIQPVLQEIFPNDEMTDESYLNLTSEYNESISQENENVFTNQIDSTSAKNKSMSISTLLDVESVLHISVSYGIPASYVKNYILKIDRPACRLYYPSCENKGVENYFNNDVGLAPLALPGLDDLHEINPKQKPSIMTVLHRMDRGFNIRYDSGHVYVERRADIKISVTSHICQNYELPRRKSRDHSPLEVKVFDYHDFESSLSQFRDGLINTPPKYDIMFTFPYKSSSDRRLLLSPVGVTVTHIKAFGELNAFISKNELPSLIKTSDEDHLDLLLEGLDIADSNDGRLCFDSNNAAFQAAIHQLIEIPEALMTDDWTSTEEQNVVARPLITEQPVMMIAAFCGQPNQLIDKKYVSENNSICRIFSGTQETQLIGDNFEGANHVVLPLPSEVDPSVYSKSEKINKMLKKLRRGVHVKYCGGNIYVERRCNVEVFWTDGVSESFALPRRKYEDQDSNFLELFNFDAFKASLAAFKDCPFGTLPAIGFKLTIGGSIHPERPYPMLNILLQVSVSHLLALQEICRTYGNQVEDFQPLLSAPDSIDRIVRFLKSLTVTAS</sequence>
<keyword evidence="3" id="KW-1185">Reference proteome</keyword>
<feature type="domain" description="Interferon regulatory factor-3" evidence="1">
    <location>
        <begin position="508"/>
        <end position="692"/>
    </location>
</feature>
<dbReference type="GO" id="GO:0005634">
    <property type="term" value="C:nucleus"/>
    <property type="evidence" value="ECO:0007669"/>
    <property type="project" value="TreeGrafter"/>
</dbReference>
<dbReference type="InterPro" id="IPR008984">
    <property type="entry name" value="SMAD_FHA_dom_sf"/>
</dbReference>
<evidence type="ECO:0000259" key="1">
    <source>
        <dbReference type="SMART" id="SM01243"/>
    </source>
</evidence>
<dbReference type="PANTHER" id="PTHR11949">
    <property type="entry name" value="INTERFERON REGULATORY FACTOR"/>
    <property type="match status" value="1"/>
</dbReference>
<dbReference type="SUPFAM" id="SSF46785">
    <property type="entry name" value="Winged helix' DNA-binding domain"/>
    <property type="match status" value="1"/>
</dbReference>
<dbReference type="GO" id="GO:0045893">
    <property type="term" value="P:positive regulation of DNA-templated transcription"/>
    <property type="evidence" value="ECO:0007669"/>
    <property type="project" value="UniProtKB-ARBA"/>
</dbReference>
<dbReference type="SUPFAM" id="SSF49879">
    <property type="entry name" value="SMAD/FHA domain"/>
    <property type="match status" value="2"/>
</dbReference>
<dbReference type="Proteomes" id="UP001233172">
    <property type="component" value="Unassembled WGS sequence"/>
</dbReference>
<organism evidence="2 3">
    <name type="scientific">Biomphalaria pfeifferi</name>
    <name type="common">Bloodfluke planorb</name>
    <name type="synonym">Freshwater snail</name>
    <dbReference type="NCBI Taxonomy" id="112525"/>
    <lineage>
        <taxon>Eukaryota</taxon>
        <taxon>Metazoa</taxon>
        <taxon>Spiralia</taxon>
        <taxon>Lophotrochozoa</taxon>
        <taxon>Mollusca</taxon>
        <taxon>Gastropoda</taxon>
        <taxon>Heterobranchia</taxon>
        <taxon>Euthyneura</taxon>
        <taxon>Panpulmonata</taxon>
        <taxon>Hygrophila</taxon>
        <taxon>Lymnaeoidea</taxon>
        <taxon>Planorbidae</taxon>
        <taxon>Biomphalaria</taxon>
    </lineage>
</organism>
<dbReference type="GO" id="GO:0000978">
    <property type="term" value="F:RNA polymerase II cis-regulatory region sequence-specific DNA binding"/>
    <property type="evidence" value="ECO:0007669"/>
    <property type="project" value="TreeGrafter"/>
</dbReference>
<dbReference type="AlphaFoldDB" id="A0AAD8F3Q8"/>
<evidence type="ECO:0000313" key="3">
    <source>
        <dbReference type="Proteomes" id="UP001233172"/>
    </source>
</evidence>
<dbReference type="PANTHER" id="PTHR11949:SF17">
    <property type="entry name" value="IRF TRYPTOPHAN PENTAD REPEAT DOMAIN-CONTAINING PROTEIN"/>
    <property type="match status" value="1"/>
</dbReference>
<dbReference type="InterPro" id="IPR019471">
    <property type="entry name" value="Interferon_reg_factor-3"/>
</dbReference>
<comment type="caution">
    <text evidence="2">The sequence shown here is derived from an EMBL/GenBank/DDBJ whole genome shotgun (WGS) entry which is preliminary data.</text>
</comment>
<dbReference type="InterPro" id="IPR001346">
    <property type="entry name" value="Interferon_reg_fact_DNA-bd_dom"/>
</dbReference>
<dbReference type="Pfam" id="PF10401">
    <property type="entry name" value="IRF-3"/>
    <property type="match status" value="2"/>
</dbReference>
<dbReference type="Gene3D" id="2.60.200.10">
    <property type="match status" value="2"/>
</dbReference>
<accession>A0AAD8F3Q8</accession>
<name>A0AAD8F3Q8_BIOPF</name>
<dbReference type="Pfam" id="PF00605">
    <property type="entry name" value="IRF"/>
    <property type="match status" value="1"/>
</dbReference>
<proteinExistence type="predicted"/>
<reference evidence="2" key="2">
    <citation type="submission" date="2023-04" db="EMBL/GenBank/DDBJ databases">
        <authorList>
            <person name="Bu L."/>
            <person name="Lu L."/>
            <person name="Laidemitt M.R."/>
            <person name="Zhang S.M."/>
            <person name="Mutuku M."/>
            <person name="Mkoji G."/>
            <person name="Steinauer M."/>
            <person name="Loker E.S."/>
        </authorList>
    </citation>
    <scope>NUCLEOTIDE SEQUENCE</scope>
    <source>
        <strain evidence="2">KasaAsao</strain>
        <tissue evidence="2">Whole Snail</tissue>
    </source>
</reference>
<protein>
    <submittedName>
        <fullName evidence="2">Interferon regulatory factor 8</fullName>
    </submittedName>
</protein>
<dbReference type="SMART" id="SM01243">
    <property type="entry name" value="IRF-3"/>
    <property type="match status" value="1"/>
</dbReference>
<gene>
    <name evidence="2" type="ORF">Bpfe_020413</name>
</gene>
<dbReference type="GO" id="GO:0000981">
    <property type="term" value="F:DNA-binding transcription factor activity, RNA polymerase II-specific"/>
    <property type="evidence" value="ECO:0007669"/>
    <property type="project" value="TreeGrafter"/>
</dbReference>
<reference evidence="2" key="1">
    <citation type="journal article" date="2023" name="PLoS Negl. Trop. Dis.">
        <title>A genome sequence for Biomphalaria pfeifferi, the major vector snail for the human-infecting parasite Schistosoma mansoni.</title>
        <authorList>
            <person name="Bu L."/>
            <person name="Lu L."/>
            <person name="Laidemitt M.R."/>
            <person name="Zhang S.M."/>
            <person name="Mutuku M."/>
            <person name="Mkoji G."/>
            <person name="Steinauer M."/>
            <person name="Loker E.S."/>
        </authorList>
    </citation>
    <scope>NUCLEOTIDE SEQUENCE</scope>
    <source>
        <strain evidence="2">KasaAsao</strain>
    </source>
</reference>
<dbReference type="InterPro" id="IPR017855">
    <property type="entry name" value="SMAD-like_dom_sf"/>
</dbReference>
<dbReference type="Gene3D" id="1.10.10.10">
    <property type="entry name" value="Winged helix-like DNA-binding domain superfamily/Winged helix DNA-binding domain"/>
    <property type="match status" value="1"/>
</dbReference>
<dbReference type="InterPro" id="IPR036388">
    <property type="entry name" value="WH-like_DNA-bd_sf"/>
</dbReference>
<dbReference type="EMBL" id="JASAOG010000117">
    <property type="protein sequence ID" value="KAK0050195.1"/>
    <property type="molecule type" value="Genomic_DNA"/>
</dbReference>